<evidence type="ECO:0000256" key="1">
    <source>
        <dbReference type="ARBA" id="ARBA00001971"/>
    </source>
</evidence>
<dbReference type="OrthoDB" id="2789670at2759"/>
<evidence type="ECO:0000256" key="7">
    <source>
        <dbReference type="ARBA" id="ARBA00023033"/>
    </source>
</evidence>
<dbReference type="FunFam" id="1.10.630.10:FF:000011">
    <property type="entry name" value="Cytochrome P450 83B1"/>
    <property type="match status" value="1"/>
</dbReference>
<dbReference type="PROSITE" id="PS00086">
    <property type="entry name" value="CYTOCHROME_P450"/>
    <property type="match status" value="1"/>
</dbReference>
<comment type="caution">
    <text evidence="11">The sequence shown here is derived from an EMBL/GenBank/DDBJ whole genome shotgun (WGS) entry which is preliminary data.</text>
</comment>
<keyword evidence="10" id="KW-0472">Membrane</keyword>
<name>A0A922EQA1_CARIL</name>
<protein>
    <recommendedName>
        <fullName evidence="13">Cytochrome P450</fullName>
    </recommendedName>
</protein>
<dbReference type="Pfam" id="PF00067">
    <property type="entry name" value="p450"/>
    <property type="match status" value="1"/>
</dbReference>
<evidence type="ECO:0000256" key="2">
    <source>
        <dbReference type="ARBA" id="ARBA00010617"/>
    </source>
</evidence>
<dbReference type="Proteomes" id="UP000811246">
    <property type="component" value="Chromosome 6"/>
</dbReference>
<evidence type="ECO:0000256" key="6">
    <source>
        <dbReference type="ARBA" id="ARBA00023004"/>
    </source>
</evidence>
<dbReference type="PANTHER" id="PTHR47955:SF19">
    <property type="entry name" value="CYTOCHROME P450 71A9-LIKE ISOFORM X1"/>
    <property type="match status" value="1"/>
</dbReference>
<evidence type="ECO:0000256" key="9">
    <source>
        <dbReference type="RuleBase" id="RU000461"/>
    </source>
</evidence>
<evidence type="ECO:0000256" key="3">
    <source>
        <dbReference type="ARBA" id="ARBA00022617"/>
    </source>
</evidence>
<dbReference type="PANTHER" id="PTHR47955">
    <property type="entry name" value="CYTOCHROME P450 FAMILY 71 PROTEIN"/>
    <property type="match status" value="1"/>
</dbReference>
<dbReference type="InterPro" id="IPR002401">
    <property type="entry name" value="Cyt_P450_E_grp-I"/>
</dbReference>
<feature type="transmembrane region" description="Helical" evidence="10">
    <location>
        <begin position="12"/>
        <end position="30"/>
    </location>
</feature>
<dbReference type="AlphaFoldDB" id="A0A922EQA1"/>
<proteinExistence type="inferred from homology"/>
<dbReference type="CDD" id="cd11072">
    <property type="entry name" value="CYP71-like"/>
    <property type="match status" value="1"/>
</dbReference>
<dbReference type="GO" id="GO:0004497">
    <property type="term" value="F:monooxygenase activity"/>
    <property type="evidence" value="ECO:0007669"/>
    <property type="project" value="UniProtKB-KW"/>
</dbReference>
<evidence type="ECO:0000256" key="4">
    <source>
        <dbReference type="ARBA" id="ARBA00022723"/>
    </source>
</evidence>
<reference evidence="11" key="1">
    <citation type="submission" date="2021-01" db="EMBL/GenBank/DDBJ databases">
        <authorList>
            <person name="Lovell J.T."/>
            <person name="Bentley N."/>
            <person name="Bhattarai G."/>
            <person name="Jenkins J.W."/>
            <person name="Sreedasyam A."/>
            <person name="Alarcon Y."/>
            <person name="Bock C."/>
            <person name="Boston L."/>
            <person name="Carlson J."/>
            <person name="Cervantes K."/>
            <person name="Clermont K."/>
            <person name="Krom N."/>
            <person name="Kubenka K."/>
            <person name="Mamidi S."/>
            <person name="Mattison C."/>
            <person name="Monteros M."/>
            <person name="Pisani C."/>
            <person name="Plott C."/>
            <person name="Rajasekar S."/>
            <person name="Rhein H.S."/>
            <person name="Rohla C."/>
            <person name="Song M."/>
            <person name="Hilaire R.S."/>
            <person name="Shu S."/>
            <person name="Wells L."/>
            <person name="Wang X."/>
            <person name="Webber J."/>
            <person name="Heerema R.J."/>
            <person name="Klein P."/>
            <person name="Conner P."/>
            <person name="Grauke L."/>
            <person name="Grimwood J."/>
            <person name="Schmutz J."/>
            <person name="Randall J.J."/>
        </authorList>
    </citation>
    <scope>NUCLEOTIDE SEQUENCE</scope>
    <source>
        <tissue evidence="11">Leaf</tissue>
    </source>
</reference>
<keyword evidence="5 9" id="KW-0560">Oxidoreductase</keyword>
<accession>A0A922EQA1</accession>
<evidence type="ECO:0000256" key="5">
    <source>
        <dbReference type="ARBA" id="ARBA00023002"/>
    </source>
</evidence>
<evidence type="ECO:0000313" key="12">
    <source>
        <dbReference type="Proteomes" id="UP000811246"/>
    </source>
</evidence>
<keyword evidence="6 8" id="KW-0408">Iron</keyword>
<dbReference type="GO" id="GO:0016705">
    <property type="term" value="F:oxidoreductase activity, acting on paired donors, with incorporation or reduction of molecular oxygen"/>
    <property type="evidence" value="ECO:0007669"/>
    <property type="project" value="InterPro"/>
</dbReference>
<dbReference type="InterPro" id="IPR017972">
    <property type="entry name" value="Cyt_P450_CS"/>
</dbReference>
<keyword evidence="10" id="KW-1133">Transmembrane helix</keyword>
<keyword evidence="3 8" id="KW-0349">Heme</keyword>
<evidence type="ECO:0000313" key="11">
    <source>
        <dbReference type="EMBL" id="KAG6708136.1"/>
    </source>
</evidence>
<dbReference type="GO" id="GO:0005506">
    <property type="term" value="F:iron ion binding"/>
    <property type="evidence" value="ECO:0007669"/>
    <property type="project" value="InterPro"/>
</dbReference>
<dbReference type="PRINTS" id="PR00385">
    <property type="entry name" value="P450"/>
</dbReference>
<dbReference type="GO" id="GO:0020037">
    <property type="term" value="F:heme binding"/>
    <property type="evidence" value="ECO:0007669"/>
    <property type="project" value="InterPro"/>
</dbReference>
<dbReference type="SUPFAM" id="SSF48264">
    <property type="entry name" value="Cytochrome P450"/>
    <property type="match status" value="1"/>
</dbReference>
<dbReference type="PRINTS" id="PR00463">
    <property type="entry name" value="EP450I"/>
</dbReference>
<feature type="binding site" description="axial binding residue" evidence="8">
    <location>
        <position position="455"/>
    </location>
    <ligand>
        <name>heme</name>
        <dbReference type="ChEBI" id="CHEBI:30413"/>
    </ligand>
    <ligandPart>
        <name>Fe</name>
        <dbReference type="ChEBI" id="CHEBI:18248"/>
    </ligandPart>
</feature>
<gene>
    <name evidence="11" type="ORF">I3842_06G065100</name>
</gene>
<dbReference type="InterPro" id="IPR036396">
    <property type="entry name" value="Cyt_P450_sf"/>
</dbReference>
<comment type="similarity">
    <text evidence="2 9">Belongs to the cytochrome P450 family.</text>
</comment>
<organism evidence="11 12">
    <name type="scientific">Carya illinoinensis</name>
    <name type="common">Pecan</name>
    <dbReference type="NCBI Taxonomy" id="32201"/>
    <lineage>
        <taxon>Eukaryota</taxon>
        <taxon>Viridiplantae</taxon>
        <taxon>Streptophyta</taxon>
        <taxon>Embryophyta</taxon>
        <taxon>Tracheophyta</taxon>
        <taxon>Spermatophyta</taxon>
        <taxon>Magnoliopsida</taxon>
        <taxon>eudicotyledons</taxon>
        <taxon>Gunneridae</taxon>
        <taxon>Pentapetalae</taxon>
        <taxon>rosids</taxon>
        <taxon>fabids</taxon>
        <taxon>Fagales</taxon>
        <taxon>Juglandaceae</taxon>
        <taxon>Carya</taxon>
    </lineage>
</organism>
<dbReference type="EMBL" id="CM031830">
    <property type="protein sequence ID" value="KAG6708136.1"/>
    <property type="molecule type" value="Genomic_DNA"/>
</dbReference>
<dbReference type="Gene3D" id="1.10.630.10">
    <property type="entry name" value="Cytochrome P450"/>
    <property type="match status" value="1"/>
</dbReference>
<keyword evidence="7 9" id="KW-0503">Monooxygenase</keyword>
<dbReference type="InterPro" id="IPR001128">
    <property type="entry name" value="Cyt_P450"/>
</dbReference>
<evidence type="ECO:0008006" key="13">
    <source>
        <dbReference type="Google" id="ProtNLM"/>
    </source>
</evidence>
<comment type="cofactor">
    <cofactor evidence="1 8">
        <name>heme</name>
        <dbReference type="ChEBI" id="CHEBI:30413"/>
    </cofactor>
</comment>
<sequence length="514" mass="58111">MEASMDLYAVPLWLRLSLLFLLPLVLLLLAKNKIYGQKQKKRLPPGPPTLPIIGNMHQLGELPHKTLSQLSKKYGPIMLLKFGSKTIINISSAEAARQVLKVHDLDCCSRPVSSTAGRLTYNYKDIVFAPYGDYWREMRKICALELFSVARVHSYSFIREEEVASLVNSISQSASSATPVDLSEKMLALTANILCRTAFGKNFRGSGLDNEKLREVVHEAEVMFASFSATEFFPYVGWIIDRLSGRIRRLEKIFRDLDDFLQQTIDLHLNPKKKEQDHEDLIDVLLRIERDQQTNTGAPPFNKDNIKAILFDMFLGGSNTAAVTMLWAMAELARNPRAMKKAQDEVRNVVGNRGNVTESDITHLHYLKMIIKETFRLHPPAAILLPRLTMTDVKIGGYDIGPNSLLQVNAWALGRDPEYWKKPGEFYPERFVDSSIEYKGQHFELLPFGSGRRGCPAIYMGATTVELSLANLLYCFDWKVPSGMKEEDINMEESTGAGLTQKRIPLNLVPVKVF</sequence>
<keyword evidence="10" id="KW-0812">Transmembrane</keyword>
<keyword evidence="4 8" id="KW-0479">Metal-binding</keyword>
<evidence type="ECO:0000256" key="8">
    <source>
        <dbReference type="PIRSR" id="PIRSR602401-1"/>
    </source>
</evidence>
<evidence type="ECO:0000256" key="10">
    <source>
        <dbReference type="SAM" id="Phobius"/>
    </source>
</evidence>